<evidence type="ECO:0000313" key="3">
    <source>
        <dbReference type="RefSeq" id="XP_052118622.1"/>
    </source>
</evidence>
<evidence type="ECO:0000313" key="2">
    <source>
        <dbReference type="Proteomes" id="UP000515211"/>
    </source>
</evidence>
<feature type="region of interest" description="Disordered" evidence="1">
    <location>
        <begin position="1"/>
        <end position="46"/>
    </location>
</feature>
<evidence type="ECO:0000256" key="1">
    <source>
        <dbReference type="SAM" id="MobiDB-lite"/>
    </source>
</evidence>
<sequence>MKPPVSSSPSPRRVIPTPRVRLADPPQSSATASGAPPLKKLKTSEPFNLGAPDFDAIEFVDQQIAPYGGLSMDDVSLLQHLDFITKNSVKMAHMGADERIICIFWLKLRDLSKNLIQRPKRTADAVGF</sequence>
<reference evidence="2" key="1">
    <citation type="journal article" date="2016" name="Nat. Genet.">
        <title>The genome sequences of Arachis duranensis and Arachis ipaensis, the diploid ancestors of cultivated peanut.</title>
        <authorList>
            <person name="Bertioli D.J."/>
            <person name="Cannon S.B."/>
            <person name="Froenicke L."/>
            <person name="Huang G."/>
            <person name="Farmer A.D."/>
            <person name="Cannon E.K."/>
            <person name="Liu X."/>
            <person name="Gao D."/>
            <person name="Clevenger J."/>
            <person name="Dash S."/>
            <person name="Ren L."/>
            <person name="Moretzsohn M.C."/>
            <person name="Shirasawa K."/>
            <person name="Huang W."/>
            <person name="Vidigal B."/>
            <person name="Abernathy B."/>
            <person name="Chu Y."/>
            <person name="Niederhuth C.E."/>
            <person name="Umale P."/>
            <person name="Araujo A.C."/>
            <person name="Kozik A."/>
            <person name="Kim K.D."/>
            <person name="Burow M.D."/>
            <person name="Varshney R.K."/>
            <person name="Wang X."/>
            <person name="Zhang X."/>
            <person name="Barkley N."/>
            <person name="Guimaraes P.M."/>
            <person name="Isobe S."/>
            <person name="Guo B."/>
            <person name="Liao B."/>
            <person name="Stalker H.T."/>
            <person name="Schmitz R.J."/>
            <person name="Scheffler B.E."/>
            <person name="Leal-Bertioli S.C."/>
            <person name="Xun X."/>
            <person name="Jackson S.A."/>
            <person name="Michelmore R."/>
            <person name="Ozias-Akins P."/>
        </authorList>
    </citation>
    <scope>NUCLEOTIDE SEQUENCE [LARGE SCALE GENOMIC DNA]</scope>
    <source>
        <strain evidence="2">cv. V14167</strain>
    </source>
</reference>
<proteinExistence type="predicted"/>
<accession>A0A9C6WK06</accession>
<gene>
    <name evidence="3" type="primary">LOC127748347</name>
</gene>
<feature type="compositionally biased region" description="Low complexity" evidence="1">
    <location>
        <begin position="1"/>
        <end position="20"/>
    </location>
</feature>
<keyword evidence="2" id="KW-1185">Reference proteome</keyword>
<reference evidence="3" key="2">
    <citation type="submission" date="2025-08" db="UniProtKB">
        <authorList>
            <consortium name="RefSeq"/>
        </authorList>
    </citation>
    <scope>IDENTIFICATION</scope>
    <source>
        <tissue evidence="3">Whole plant</tissue>
    </source>
</reference>
<organism evidence="2 3">
    <name type="scientific">Arachis duranensis</name>
    <name type="common">Wild peanut</name>
    <dbReference type="NCBI Taxonomy" id="130453"/>
    <lineage>
        <taxon>Eukaryota</taxon>
        <taxon>Viridiplantae</taxon>
        <taxon>Streptophyta</taxon>
        <taxon>Embryophyta</taxon>
        <taxon>Tracheophyta</taxon>
        <taxon>Spermatophyta</taxon>
        <taxon>Magnoliopsida</taxon>
        <taxon>eudicotyledons</taxon>
        <taxon>Gunneridae</taxon>
        <taxon>Pentapetalae</taxon>
        <taxon>rosids</taxon>
        <taxon>fabids</taxon>
        <taxon>Fabales</taxon>
        <taxon>Fabaceae</taxon>
        <taxon>Papilionoideae</taxon>
        <taxon>50 kb inversion clade</taxon>
        <taxon>dalbergioids sensu lato</taxon>
        <taxon>Dalbergieae</taxon>
        <taxon>Pterocarpus clade</taxon>
        <taxon>Arachis</taxon>
    </lineage>
</organism>
<dbReference type="RefSeq" id="XP_052118622.1">
    <property type="nucleotide sequence ID" value="XM_052262662.1"/>
</dbReference>
<dbReference type="GeneID" id="127748347"/>
<name>A0A9C6WK06_ARADU</name>
<protein>
    <submittedName>
        <fullName evidence="3">Uncharacterized protein LOC127748347</fullName>
    </submittedName>
</protein>
<dbReference type="AlphaFoldDB" id="A0A9C6WK06"/>
<dbReference type="Proteomes" id="UP000515211">
    <property type="component" value="Chromosome 6"/>
</dbReference>
<dbReference type="KEGG" id="adu:127748347"/>